<keyword evidence="1 4" id="KW-0812">Transmembrane</keyword>
<reference evidence="5" key="1">
    <citation type="submission" date="2023-07" db="EMBL/GenBank/DDBJ databases">
        <title>The extreme plant-growth-promoting properties of Pantoea phytobeneficialis PF55 revealed by functional and genomic analysis.</title>
        <authorList>
            <person name="Nascimento F.X."/>
            <person name="Marcio R.J."/>
        </authorList>
    </citation>
    <scope>NUCLEOTIDE SEQUENCE</scope>
    <source>
        <strain evidence="5">PF55</strain>
    </source>
</reference>
<feature type="transmembrane region" description="Helical" evidence="4">
    <location>
        <begin position="126"/>
        <end position="150"/>
    </location>
</feature>
<evidence type="ECO:0000313" key="6">
    <source>
        <dbReference type="Proteomes" id="UP001171299"/>
    </source>
</evidence>
<protein>
    <submittedName>
        <fullName evidence="5">MFS transporter</fullName>
    </submittedName>
</protein>
<feature type="transmembrane region" description="Helical" evidence="4">
    <location>
        <begin position="65"/>
        <end position="84"/>
    </location>
</feature>
<feature type="transmembrane region" description="Helical" evidence="4">
    <location>
        <begin position="156"/>
        <end position="178"/>
    </location>
</feature>
<feature type="transmembrane region" description="Helical" evidence="4">
    <location>
        <begin position="209"/>
        <end position="229"/>
    </location>
</feature>
<name>A0ABT8Y2S2_9GAMM</name>
<feature type="transmembrane region" description="Helical" evidence="4">
    <location>
        <begin position="38"/>
        <end position="58"/>
    </location>
</feature>
<dbReference type="InterPro" id="IPR052714">
    <property type="entry name" value="MFS_Exporter"/>
</dbReference>
<evidence type="ECO:0000256" key="2">
    <source>
        <dbReference type="ARBA" id="ARBA00022989"/>
    </source>
</evidence>
<feature type="transmembrane region" description="Helical" evidence="4">
    <location>
        <begin position="293"/>
        <end position="314"/>
    </location>
</feature>
<organism evidence="5 6">
    <name type="scientific">Pantoea phytobeneficialis</name>
    <dbReference type="NCBI Taxonomy" id="2052056"/>
    <lineage>
        <taxon>Bacteria</taxon>
        <taxon>Pseudomonadati</taxon>
        <taxon>Pseudomonadota</taxon>
        <taxon>Gammaproteobacteria</taxon>
        <taxon>Enterobacterales</taxon>
        <taxon>Erwiniaceae</taxon>
        <taxon>Pantoea</taxon>
    </lineage>
</organism>
<evidence type="ECO:0000256" key="3">
    <source>
        <dbReference type="ARBA" id="ARBA00023136"/>
    </source>
</evidence>
<comment type="caution">
    <text evidence="5">The sequence shown here is derived from an EMBL/GenBank/DDBJ whole genome shotgun (WGS) entry which is preliminary data.</text>
</comment>
<dbReference type="PANTHER" id="PTHR23531">
    <property type="entry name" value="QUINOLENE RESISTANCE PROTEIN NORA"/>
    <property type="match status" value="1"/>
</dbReference>
<dbReference type="EMBL" id="JAUOOM010000030">
    <property type="protein sequence ID" value="MDO6409414.1"/>
    <property type="molecule type" value="Genomic_DNA"/>
</dbReference>
<accession>A0ABT8Y2S2</accession>
<dbReference type="InterPro" id="IPR036259">
    <property type="entry name" value="MFS_trans_sf"/>
</dbReference>
<dbReference type="PANTHER" id="PTHR23531:SF1">
    <property type="entry name" value="QUINOLENE RESISTANCE PROTEIN NORA"/>
    <property type="match status" value="1"/>
</dbReference>
<keyword evidence="3 4" id="KW-0472">Membrane</keyword>
<evidence type="ECO:0000313" key="5">
    <source>
        <dbReference type="EMBL" id="MDO6409414.1"/>
    </source>
</evidence>
<feature type="transmembrane region" description="Helical" evidence="4">
    <location>
        <begin position="326"/>
        <end position="350"/>
    </location>
</feature>
<feature type="transmembrane region" description="Helical" evidence="4">
    <location>
        <begin position="356"/>
        <end position="374"/>
    </location>
</feature>
<dbReference type="SUPFAM" id="SSF103473">
    <property type="entry name" value="MFS general substrate transporter"/>
    <property type="match status" value="1"/>
</dbReference>
<dbReference type="Pfam" id="PF07690">
    <property type="entry name" value="MFS_1"/>
    <property type="match status" value="1"/>
</dbReference>
<dbReference type="Gene3D" id="1.20.1250.20">
    <property type="entry name" value="MFS general substrate transporter like domains"/>
    <property type="match status" value="1"/>
</dbReference>
<proteinExistence type="predicted"/>
<keyword evidence="2 4" id="KW-1133">Transmembrane helix</keyword>
<evidence type="ECO:0000256" key="4">
    <source>
        <dbReference type="SAM" id="Phobius"/>
    </source>
</evidence>
<feature type="transmembrane region" description="Helical" evidence="4">
    <location>
        <begin position="235"/>
        <end position="255"/>
    </location>
</feature>
<evidence type="ECO:0000256" key="1">
    <source>
        <dbReference type="ARBA" id="ARBA00022692"/>
    </source>
</evidence>
<keyword evidence="6" id="KW-1185">Reference proteome</keyword>
<dbReference type="Proteomes" id="UP001171299">
    <property type="component" value="Unassembled WGS sequence"/>
</dbReference>
<feature type="transmembrane region" description="Helical" evidence="4">
    <location>
        <begin position="90"/>
        <end position="114"/>
    </location>
</feature>
<feature type="transmembrane region" description="Helical" evidence="4">
    <location>
        <begin position="267"/>
        <end position="287"/>
    </location>
</feature>
<sequence>MSYLLLGTLLTAGGYGSTFLISAWFRLHGGSDIETGHALSMALVGTLIGVPIVGWGAGKMDAARLAAIAALVIACGYAVLGNLHGLEPGYLPRLAVLLMGIGWGMFYLGAPLALSERLNDAERGSGFTLFSAFQMTGICGIPVMQSILIAQANLSLQITFLVVAAMLAVASFLLLLFGRREPRPLYERVFRSWVRKLPILLAGPARRPVIMVGLGGAVFSGMMAFQVSLTEGTDASAGVFFFVHAATAVTTRLMLFRYLASWPRQPLIIGLLGCLIMGLVCLSGVALHPAFHIVAAMLTGAGYGLLYPVIQTWAVNDSQPQHRHAVLTWFVVSYFVGIFGFPALGGWLLVVAGKTWLIGSLVILAMIELGVGVIRRPRTAKVVASTLE</sequence>
<dbReference type="InterPro" id="IPR011701">
    <property type="entry name" value="MFS"/>
</dbReference>
<gene>
    <name evidence="5" type="ORF">Q3404_22845</name>
</gene>